<dbReference type="SUPFAM" id="SSF48726">
    <property type="entry name" value="Immunoglobulin"/>
    <property type="match status" value="1"/>
</dbReference>
<dbReference type="Gene3D" id="2.60.40.10">
    <property type="entry name" value="Immunoglobulins"/>
    <property type="match status" value="1"/>
</dbReference>
<proteinExistence type="predicted"/>
<keyword evidence="2" id="KW-1064">Adaptive immunity</keyword>
<dbReference type="SMART" id="SM00409">
    <property type="entry name" value="IG"/>
    <property type="match status" value="1"/>
</dbReference>
<dbReference type="Ensembl" id="ENSPMRT00000033841.1">
    <property type="protein sequence ID" value="ENSPMRP00000031909.1"/>
    <property type="gene ID" value="ENSPMRG00000020667.1"/>
</dbReference>
<organism evidence="5 6">
    <name type="scientific">Podarcis muralis</name>
    <name type="common">Wall lizard</name>
    <name type="synonym">Lacerta muralis</name>
    <dbReference type="NCBI Taxonomy" id="64176"/>
    <lineage>
        <taxon>Eukaryota</taxon>
        <taxon>Metazoa</taxon>
        <taxon>Chordata</taxon>
        <taxon>Craniata</taxon>
        <taxon>Vertebrata</taxon>
        <taxon>Euteleostomi</taxon>
        <taxon>Lepidosauria</taxon>
        <taxon>Squamata</taxon>
        <taxon>Bifurcata</taxon>
        <taxon>Unidentata</taxon>
        <taxon>Episquamata</taxon>
        <taxon>Laterata</taxon>
        <taxon>Lacertibaenia</taxon>
        <taxon>Lacertidae</taxon>
        <taxon>Podarcis</taxon>
    </lineage>
</organism>
<reference evidence="5" key="2">
    <citation type="submission" date="2025-08" db="UniProtKB">
        <authorList>
            <consortium name="Ensembl"/>
        </authorList>
    </citation>
    <scope>IDENTIFICATION</scope>
</reference>
<dbReference type="AlphaFoldDB" id="A0A670K8K8"/>
<dbReference type="PROSITE" id="PS50835">
    <property type="entry name" value="IG_LIKE"/>
    <property type="match status" value="1"/>
</dbReference>
<dbReference type="InterPro" id="IPR007110">
    <property type="entry name" value="Ig-like_dom"/>
</dbReference>
<evidence type="ECO:0000256" key="3">
    <source>
        <dbReference type="ARBA" id="ARBA00043265"/>
    </source>
</evidence>
<dbReference type="GO" id="GO:0002250">
    <property type="term" value="P:adaptive immune response"/>
    <property type="evidence" value="ECO:0007669"/>
    <property type="project" value="UniProtKB-KW"/>
</dbReference>
<dbReference type="InterPro" id="IPR050199">
    <property type="entry name" value="IgHV"/>
</dbReference>
<dbReference type="Pfam" id="PF07686">
    <property type="entry name" value="V-set"/>
    <property type="match status" value="1"/>
</dbReference>
<reference evidence="5" key="3">
    <citation type="submission" date="2025-09" db="UniProtKB">
        <authorList>
            <consortium name="Ensembl"/>
        </authorList>
    </citation>
    <scope>IDENTIFICATION</scope>
</reference>
<dbReference type="OMA" id="VWYYSSG"/>
<keyword evidence="6" id="KW-1185">Reference proteome</keyword>
<dbReference type="InterPro" id="IPR003599">
    <property type="entry name" value="Ig_sub"/>
</dbReference>
<protein>
    <recommendedName>
        <fullName evidence="4">Ig-like domain-containing protein</fullName>
    </recommendedName>
</protein>
<evidence type="ECO:0000256" key="2">
    <source>
        <dbReference type="ARBA" id="ARBA00023130"/>
    </source>
</evidence>
<dbReference type="InterPro" id="IPR013106">
    <property type="entry name" value="Ig_V-set"/>
</dbReference>
<sequence length="140" mass="16014">MYFWFLWKPPRVAGEAQPDGRVLKKPGESHKLSCATAGFDINSYWMGWIRQKPGKGLEWLVWYYSSGSNYYSSEIQGRFTASKSGSNFDLQMNSLKGDDTAVYYCARDTVREIPLDLTQKPFTEFSLGKSSLRGQQRTTN</sequence>
<dbReference type="GeneTree" id="ENSGT00940000163847"/>
<dbReference type="GO" id="GO:0005576">
    <property type="term" value="C:extracellular region"/>
    <property type="evidence" value="ECO:0007669"/>
    <property type="project" value="UniProtKB-ARBA"/>
</dbReference>
<reference evidence="5 6" key="1">
    <citation type="journal article" date="2019" name="Proc. Natl. Acad. Sci. U.S.A.">
        <title>Regulatory changes in pterin and carotenoid genes underlie balanced color polymorphisms in the wall lizard.</title>
        <authorList>
            <person name="Andrade P."/>
            <person name="Pinho C."/>
            <person name="Perez I de Lanuza G."/>
            <person name="Afonso S."/>
            <person name="Brejcha J."/>
            <person name="Rubin C.J."/>
            <person name="Wallerman O."/>
            <person name="Pereira P."/>
            <person name="Sabatino S.J."/>
            <person name="Bellati A."/>
            <person name="Pellitteri-Rosa D."/>
            <person name="Bosakova Z."/>
            <person name="Bunikis I."/>
            <person name="Carretero M.A."/>
            <person name="Feiner N."/>
            <person name="Marsik P."/>
            <person name="Pauperio F."/>
            <person name="Salvi D."/>
            <person name="Soler L."/>
            <person name="While G.M."/>
            <person name="Uller T."/>
            <person name="Font E."/>
            <person name="Andersson L."/>
            <person name="Carneiro M."/>
        </authorList>
    </citation>
    <scope>NUCLEOTIDE SEQUENCE</scope>
</reference>
<name>A0A670K8K8_PODMU</name>
<keyword evidence="1" id="KW-0391">Immunity</keyword>
<dbReference type="SMART" id="SM00406">
    <property type="entry name" value="IGv"/>
    <property type="match status" value="1"/>
</dbReference>
<accession>A0A670K8K8</accession>
<feature type="domain" description="Ig-like" evidence="4">
    <location>
        <begin position="10"/>
        <end position="105"/>
    </location>
</feature>
<dbReference type="PANTHER" id="PTHR23266">
    <property type="entry name" value="IMMUNOGLOBULIN HEAVY CHAIN"/>
    <property type="match status" value="1"/>
</dbReference>
<dbReference type="InterPro" id="IPR013783">
    <property type="entry name" value="Ig-like_fold"/>
</dbReference>
<keyword evidence="3" id="KW-1280">Immunoglobulin</keyword>
<evidence type="ECO:0000259" key="4">
    <source>
        <dbReference type="PROSITE" id="PS50835"/>
    </source>
</evidence>
<dbReference type="GO" id="GO:0019814">
    <property type="term" value="C:immunoglobulin complex"/>
    <property type="evidence" value="ECO:0007669"/>
    <property type="project" value="UniProtKB-KW"/>
</dbReference>
<dbReference type="Proteomes" id="UP000472272">
    <property type="component" value="Chromosome 13"/>
</dbReference>
<evidence type="ECO:0000256" key="1">
    <source>
        <dbReference type="ARBA" id="ARBA00022859"/>
    </source>
</evidence>
<dbReference type="InterPro" id="IPR036179">
    <property type="entry name" value="Ig-like_dom_sf"/>
</dbReference>
<evidence type="ECO:0000313" key="6">
    <source>
        <dbReference type="Proteomes" id="UP000472272"/>
    </source>
</evidence>
<evidence type="ECO:0000313" key="5">
    <source>
        <dbReference type="Ensembl" id="ENSPMRP00000031909.1"/>
    </source>
</evidence>